<dbReference type="PRINTS" id="PR00081">
    <property type="entry name" value="GDHRDH"/>
</dbReference>
<dbReference type="PRINTS" id="PR00080">
    <property type="entry name" value="SDRFAMILY"/>
</dbReference>
<dbReference type="PANTHER" id="PTHR44196">
    <property type="entry name" value="DEHYDROGENASE/REDUCTASE SDR FAMILY MEMBER 7B"/>
    <property type="match status" value="1"/>
</dbReference>
<comment type="similarity">
    <text evidence="1 3">Belongs to the short-chain dehydrogenases/reductases (SDR) family.</text>
</comment>
<evidence type="ECO:0000313" key="4">
    <source>
        <dbReference type="EMBL" id="QKH83497.1"/>
    </source>
</evidence>
<accession>A0AAP9NA44</accession>
<evidence type="ECO:0000256" key="1">
    <source>
        <dbReference type="ARBA" id="ARBA00006484"/>
    </source>
</evidence>
<reference evidence="4 5" key="1">
    <citation type="submission" date="2020-05" db="EMBL/GenBank/DDBJ databases">
        <title>FDA dAtabase for Regulatory Grade micrObial Sequences (FDA-ARGOS): Supporting development and validation of Infectious Disease Dx tests.</title>
        <authorList>
            <person name="Bojja K."/>
            <person name="Kessler A."/>
            <person name="Tallon L."/>
            <person name="Sadzewicz L."/>
            <person name="Zhao X."/>
            <person name="Vavikolanu K."/>
            <person name="Mehta A."/>
            <person name="Aluvathingal J."/>
            <person name="Nadendla S."/>
            <person name="Myers T."/>
            <person name="Yan Y."/>
            <person name="Sichtig H."/>
        </authorList>
    </citation>
    <scope>NUCLEOTIDE SEQUENCE [LARGE SCALE GENOMIC DNA]</scope>
    <source>
        <strain evidence="4 5">FDAARGOS_763</strain>
    </source>
</reference>
<dbReference type="Proteomes" id="UP000501467">
    <property type="component" value="Chromosome"/>
</dbReference>
<dbReference type="InterPro" id="IPR036291">
    <property type="entry name" value="NAD(P)-bd_dom_sf"/>
</dbReference>
<proteinExistence type="inferred from homology"/>
<dbReference type="InterPro" id="IPR002347">
    <property type="entry name" value="SDR_fam"/>
</dbReference>
<organism evidence="4 5">
    <name type="scientific">Bacteroides fragilis</name>
    <dbReference type="NCBI Taxonomy" id="817"/>
    <lineage>
        <taxon>Bacteria</taxon>
        <taxon>Pseudomonadati</taxon>
        <taxon>Bacteroidota</taxon>
        <taxon>Bacteroidia</taxon>
        <taxon>Bacteroidales</taxon>
        <taxon>Bacteroidaceae</taxon>
        <taxon>Bacteroides</taxon>
    </lineage>
</organism>
<dbReference type="PANTHER" id="PTHR44196:SF3">
    <property type="entry name" value="SHORT CHAIN DEHYDROGENASE FAMILY PROTEIN"/>
    <property type="match status" value="1"/>
</dbReference>
<protein>
    <submittedName>
        <fullName evidence="4">SDR family NAD(P)-dependent oxidoreductase</fullName>
    </submittedName>
</protein>
<evidence type="ECO:0000313" key="5">
    <source>
        <dbReference type="Proteomes" id="UP000501467"/>
    </source>
</evidence>
<dbReference type="Pfam" id="PF00106">
    <property type="entry name" value="adh_short"/>
    <property type="match status" value="1"/>
</dbReference>
<evidence type="ECO:0000256" key="2">
    <source>
        <dbReference type="ARBA" id="ARBA00023002"/>
    </source>
</evidence>
<dbReference type="Gene3D" id="3.40.50.720">
    <property type="entry name" value="NAD(P)-binding Rossmann-like Domain"/>
    <property type="match status" value="1"/>
</dbReference>
<keyword evidence="2" id="KW-0560">Oxidoreductase</keyword>
<dbReference type="GO" id="GO:0016491">
    <property type="term" value="F:oxidoreductase activity"/>
    <property type="evidence" value="ECO:0007669"/>
    <property type="project" value="UniProtKB-KW"/>
</dbReference>
<dbReference type="SUPFAM" id="SSF51735">
    <property type="entry name" value="NAD(P)-binding Rossmann-fold domains"/>
    <property type="match status" value="1"/>
</dbReference>
<sequence length="241" mass="27283">MKKVIIIGATSGIGRGLAERFIQEGNMVGITGRRENKLQELCSQNKNCFYTISDVTKETDTIRQLNNLVDRMGGMDILVFCSGVGELNPELDYNLERPALLTNVIGFTNVADWAFYFFQRQESGHLVTISSVGGMRGEGIAPAYNASKAYQINYTEGLRKKAAKLSYPIHITDIRPGFVDTAMAKGEGLFWVTPLQKAVQQIYRAIFRKRKVVYISRRWRYVAMLLRIMPASIYCKMCQQK</sequence>
<name>A0AAP9NA44_BACFG</name>
<dbReference type="AlphaFoldDB" id="A0AAP9NA44"/>
<dbReference type="EMBL" id="CP054003">
    <property type="protein sequence ID" value="QKH83497.1"/>
    <property type="molecule type" value="Genomic_DNA"/>
</dbReference>
<gene>
    <name evidence="4" type="ORF">FOC69_03645</name>
</gene>
<dbReference type="GO" id="GO:0016020">
    <property type="term" value="C:membrane"/>
    <property type="evidence" value="ECO:0007669"/>
    <property type="project" value="TreeGrafter"/>
</dbReference>
<dbReference type="RefSeq" id="WP_005777687.1">
    <property type="nucleotide sequence ID" value="NZ_CP054003.1"/>
</dbReference>
<evidence type="ECO:0000256" key="3">
    <source>
        <dbReference type="RuleBase" id="RU000363"/>
    </source>
</evidence>